<reference evidence="1 2" key="1">
    <citation type="submission" date="2024-09" db="EMBL/GenBank/DDBJ databases">
        <authorList>
            <person name="Sun Q."/>
            <person name="Mori K."/>
        </authorList>
    </citation>
    <scope>NUCLEOTIDE SEQUENCE [LARGE SCALE GENOMIC DNA]</scope>
    <source>
        <strain evidence="1 2">CCM 8626</strain>
    </source>
</reference>
<evidence type="ECO:0000313" key="1">
    <source>
        <dbReference type="EMBL" id="MFC0225671.1"/>
    </source>
</evidence>
<gene>
    <name evidence="1" type="ORF">ACFFJ3_03980</name>
</gene>
<name>A0ABV6E9S5_9GAMM</name>
<keyword evidence="2" id="KW-1185">Reference proteome</keyword>
<comment type="caution">
    <text evidence="1">The sequence shown here is derived from an EMBL/GenBank/DDBJ whole genome shotgun (WGS) entry which is preliminary data.</text>
</comment>
<dbReference type="RefSeq" id="WP_380673183.1">
    <property type="nucleotide sequence ID" value="NZ_CP173186.1"/>
</dbReference>
<sequence length="87" mass="10153">MEKETYEKVEALAARRLTEQQIADVMNISLDQLKKDRNQISRFREAIRKGRAKGEAELRGALYKRARTGDIQAYSELLRREKQQGND</sequence>
<organism evidence="1 2">
    <name type="scientific">Serratia aquatilis</name>
    <dbReference type="NCBI Taxonomy" id="1737515"/>
    <lineage>
        <taxon>Bacteria</taxon>
        <taxon>Pseudomonadati</taxon>
        <taxon>Pseudomonadota</taxon>
        <taxon>Gammaproteobacteria</taxon>
        <taxon>Enterobacterales</taxon>
        <taxon>Yersiniaceae</taxon>
        <taxon>Serratia</taxon>
    </lineage>
</organism>
<dbReference type="Proteomes" id="UP001589792">
    <property type="component" value="Unassembled WGS sequence"/>
</dbReference>
<protein>
    <submittedName>
        <fullName evidence="1">Uncharacterized protein</fullName>
    </submittedName>
</protein>
<accession>A0ABV6E9S5</accession>
<dbReference type="EMBL" id="JBHLXG010000003">
    <property type="protein sequence ID" value="MFC0225671.1"/>
    <property type="molecule type" value="Genomic_DNA"/>
</dbReference>
<proteinExistence type="predicted"/>
<evidence type="ECO:0000313" key="2">
    <source>
        <dbReference type="Proteomes" id="UP001589792"/>
    </source>
</evidence>